<accession>A0A4S4EXQ0</accession>
<feature type="transmembrane region" description="Helical" evidence="2">
    <location>
        <begin position="521"/>
        <end position="539"/>
    </location>
</feature>
<keyword evidence="5" id="KW-1185">Reference proteome</keyword>
<dbReference type="SUPFAM" id="SSF48403">
    <property type="entry name" value="Ankyrin repeat"/>
    <property type="match status" value="1"/>
</dbReference>
<dbReference type="InterPro" id="IPR036770">
    <property type="entry name" value="Ankyrin_rpt-contain_sf"/>
</dbReference>
<dbReference type="SMART" id="SM00248">
    <property type="entry name" value="ANK"/>
    <property type="match status" value="4"/>
</dbReference>
<sequence>MASSDSEREEAEAVAAVAEEEEEEEAEAAAAVAEEEEDGDDEEDEEAEEARALEKQYWKYQPLQKAALTGDWEEAKRIIDGDGDALTAKITTDEEIALHVAVATGKSIEFVKNLVDLMPVEALELNDSVGATALNIAARFGNTDAAKILVAKHSDLLYIRNGDNWLPLHWAARSAHKDTLSYLLMVTKPDCKTKKPIENDLEHMAPFEDDSGVELLVLVIASGFYDIALDLVRQYPEVAKSSFQDRCALGEMAKKVSAFRSGSHFNHWQSIIYYYVPVKVEQSAEYSERDDILNPTRQKVKAMLWRVLELLVPPIKHVQHIREQKLKHNQALQLVKYLCEQVRSLEDLKAYRSLARSPLLVAAKLGIHEIIEEIVNSLPRAILARDFENRNIFQLAVIKRHENVFNLLYQMGEYKQYITRLEDDNGNTLLHLVGNKAPIEKLSVVPGAALQMQRELQWFKVIQYFFLFQGLITDEVEKFVNPSHIEKQNDDGETPSTVFTNKHMDLVVEGEKWMKNRATSCTIAATLITAIVFTAAIIVPGGNNNTSGLPIFSTEKAFIVFVVSDAIALFMSTTSLLIFLSILTSRYAEDDFLHVLPHRLIIGFVTLFLSIIAMIVAFSSTLCLMLGDKNSWLLSLVVTSACLPISSFMLLQFPLLVDLMSSTYGPGIFGKQSNRSFY</sequence>
<gene>
    <name evidence="4" type="ORF">TEA_003677</name>
</gene>
<dbReference type="Pfam" id="PF12796">
    <property type="entry name" value="Ank_2"/>
    <property type="match status" value="1"/>
</dbReference>
<dbReference type="STRING" id="542762.A0A4S4EXQ0"/>
<dbReference type="InterPro" id="IPR002110">
    <property type="entry name" value="Ankyrin_rpt"/>
</dbReference>
<comment type="caution">
    <text evidence="4">The sequence shown here is derived from an EMBL/GenBank/DDBJ whole genome shotgun (WGS) entry which is preliminary data.</text>
</comment>
<dbReference type="InterPro" id="IPR026961">
    <property type="entry name" value="PGG_dom"/>
</dbReference>
<dbReference type="Proteomes" id="UP000306102">
    <property type="component" value="Unassembled WGS sequence"/>
</dbReference>
<dbReference type="GO" id="GO:0016020">
    <property type="term" value="C:membrane"/>
    <property type="evidence" value="ECO:0007669"/>
    <property type="project" value="TreeGrafter"/>
</dbReference>
<dbReference type="EMBL" id="SDRB02001421">
    <property type="protein sequence ID" value="THG21374.1"/>
    <property type="molecule type" value="Genomic_DNA"/>
</dbReference>
<feature type="transmembrane region" description="Helical" evidence="2">
    <location>
        <begin position="559"/>
        <end position="580"/>
    </location>
</feature>
<name>A0A4S4EXQ0_CAMSN</name>
<keyword evidence="2" id="KW-0812">Transmembrane</keyword>
<evidence type="ECO:0000256" key="2">
    <source>
        <dbReference type="SAM" id="Phobius"/>
    </source>
</evidence>
<keyword evidence="2" id="KW-0472">Membrane</keyword>
<organism evidence="4 5">
    <name type="scientific">Camellia sinensis var. sinensis</name>
    <name type="common">China tea</name>
    <dbReference type="NCBI Taxonomy" id="542762"/>
    <lineage>
        <taxon>Eukaryota</taxon>
        <taxon>Viridiplantae</taxon>
        <taxon>Streptophyta</taxon>
        <taxon>Embryophyta</taxon>
        <taxon>Tracheophyta</taxon>
        <taxon>Spermatophyta</taxon>
        <taxon>Magnoliopsida</taxon>
        <taxon>eudicotyledons</taxon>
        <taxon>Gunneridae</taxon>
        <taxon>Pentapetalae</taxon>
        <taxon>asterids</taxon>
        <taxon>Ericales</taxon>
        <taxon>Theaceae</taxon>
        <taxon>Camellia</taxon>
    </lineage>
</organism>
<dbReference type="PANTHER" id="PTHR24177:SF435">
    <property type="entry name" value="ANKYRIN REPEAT-CONTAINING PROTEIN NPR4-LIKE"/>
    <property type="match status" value="1"/>
</dbReference>
<evidence type="ECO:0000259" key="3">
    <source>
        <dbReference type="Pfam" id="PF13962"/>
    </source>
</evidence>
<dbReference type="Gene3D" id="1.25.40.20">
    <property type="entry name" value="Ankyrin repeat-containing domain"/>
    <property type="match status" value="2"/>
</dbReference>
<feature type="domain" description="PGG" evidence="3">
    <location>
        <begin position="511"/>
        <end position="624"/>
    </location>
</feature>
<protein>
    <recommendedName>
        <fullName evidence="3">PGG domain-containing protein</fullName>
    </recommendedName>
</protein>
<dbReference type="PANTHER" id="PTHR24177">
    <property type="entry name" value="CASKIN"/>
    <property type="match status" value="1"/>
</dbReference>
<feature type="region of interest" description="Disordered" evidence="1">
    <location>
        <begin position="1"/>
        <end position="51"/>
    </location>
</feature>
<dbReference type="AlphaFoldDB" id="A0A4S4EXQ0"/>
<feature type="transmembrane region" description="Helical" evidence="2">
    <location>
        <begin position="633"/>
        <end position="651"/>
    </location>
</feature>
<dbReference type="Pfam" id="PF13962">
    <property type="entry name" value="PGG"/>
    <property type="match status" value="1"/>
</dbReference>
<evidence type="ECO:0000256" key="1">
    <source>
        <dbReference type="SAM" id="MobiDB-lite"/>
    </source>
</evidence>
<feature type="compositionally biased region" description="Acidic residues" evidence="1">
    <location>
        <begin position="7"/>
        <end position="48"/>
    </location>
</feature>
<reference evidence="4 5" key="1">
    <citation type="journal article" date="2018" name="Proc. Natl. Acad. Sci. U.S.A.">
        <title>Draft genome sequence of Camellia sinensis var. sinensis provides insights into the evolution of the tea genome and tea quality.</title>
        <authorList>
            <person name="Wei C."/>
            <person name="Yang H."/>
            <person name="Wang S."/>
            <person name="Zhao J."/>
            <person name="Liu C."/>
            <person name="Gao L."/>
            <person name="Xia E."/>
            <person name="Lu Y."/>
            <person name="Tai Y."/>
            <person name="She G."/>
            <person name="Sun J."/>
            <person name="Cao H."/>
            <person name="Tong W."/>
            <person name="Gao Q."/>
            <person name="Li Y."/>
            <person name="Deng W."/>
            <person name="Jiang X."/>
            <person name="Wang W."/>
            <person name="Chen Q."/>
            <person name="Zhang S."/>
            <person name="Li H."/>
            <person name="Wu J."/>
            <person name="Wang P."/>
            <person name="Li P."/>
            <person name="Shi C."/>
            <person name="Zheng F."/>
            <person name="Jian J."/>
            <person name="Huang B."/>
            <person name="Shan D."/>
            <person name="Shi M."/>
            <person name="Fang C."/>
            <person name="Yue Y."/>
            <person name="Li F."/>
            <person name="Li D."/>
            <person name="Wei S."/>
            <person name="Han B."/>
            <person name="Jiang C."/>
            <person name="Yin Y."/>
            <person name="Xia T."/>
            <person name="Zhang Z."/>
            <person name="Bennetzen J.L."/>
            <person name="Zhao S."/>
            <person name="Wan X."/>
        </authorList>
    </citation>
    <scope>NUCLEOTIDE SEQUENCE [LARGE SCALE GENOMIC DNA]</scope>
    <source>
        <strain evidence="5">cv. Shuchazao</strain>
        <tissue evidence="4">Leaf</tissue>
    </source>
</reference>
<evidence type="ECO:0000313" key="4">
    <source>
        <dbReference type="EMBL" id="THG21374.1"/>
    </source>
</evidence>
<feature type="transmembrane region" description="Helical" evidence="2">
    <location>
        <begin position="600"/>
        <end position="627"/>
    </location>
</feature>
<evidence type="ECO:0000313" key="5">
    <source>
        <dbReference type="Proteomes" id="UP000306102"/>
    </source>
</evidence>
<proteinExistence type="predicted"/>
<keyword evidence="2" id="KW-1133">Transmembrane helix</keyword>